<dbReference type="Gene3D" id="3.30.70.1280">
    <property type="entry name" value="SP0830-like domains"/>
    <property type="match status" value="1"/>
</dbReference>
<dbReference type="SUPFAM" id="SSF160379">
    <property type="entry name" value="SP0830-like"/>
    <property type="match status" value="1"/>
</dbReference>
<reference evidence="1 2" key="1">
    <citation type="submission" date="2021-05" db="EMBL/GenBank/DDBJ databases">
        <authorList>
            <person name="Zhang Z.D."/>
            <person name="Osman G."/>
        </authorList>
    </citation>
    <scope>NUCLEOTIDE SEQUENCE [LARGE SCALE GENOMIC DNA]</scope>
    <source>
        <strain evidence="1 2">KCTC 32217</strain>
    </source>
</reference>
<dbReference type="Pfam" id="PF08002">
    <property type="entry name" value="DUF1697"/>
    <property type="match status" value="1"/>
</dbReference>
<gene>
    <name evidence="1" type="ORF">KI659_01015</name>
</gene>
<dbReference type="RefSeq" id="WP_213943478.1">
    <property type="nucleotide sequence ID" value="NZ_JAHCMY010000001.1"/>
</dbReference>
<dbReference type="InterPro" id="IPR012545">
    <property type="entry name" value="DUF1697"/>
</dbReference>
<sequence>MKTYISILRGINVSGNKPIKMDTLREMYQDLGFRDVKTYVQSGNVIFSSEEMAPAILEQNISRQIETDFGFEVPVLVLTVDKLSEIIASNPFVDDQDKEPSFLHVTFLAAPPAAYDQMTIENKKQNGEKISFSNTAVYLYCPNGYGRTKLTNNFLEARLKVKATTRNWKTTTELLRLASPSIGDSF</sequence>
<accession>A0AAP2CG66</accession>
<organism evidence="1 2">
    <name type="scientific">Litoribacter ruber</name>
    <dbReference type="NCBI Taxonomy" id="702568"/>
    <lineage>
        <taxon>Bacteria</taxon>
        <taxon>Pseudomonadati</taxon>
        <taxon>Bacteroidota</taxon>
        <taxon>Cytophagia</taxon>
        <taxon>Cytophagales</taxon>
        <taxon>Cyclobacteriaceae</taxon>
        <taxon>Litoribacter</taxon>
    </lineage>
</organism>
<dbReference type="AlphaFoldDB" id="A0AAP2CG66"/>
<dbReference type="PIRSF" id="PIRSF008502">
    <property type="entry name" value="UCP008502"/>
    <property type="match status" value="1"/>
</dbReference>
<evidence type="ECO:0000313" key="2">
    <source>
        <dbReference type="Proteomes" id="UP001319104"/>
    </source>
</evidence>
<comment type="caution">
    <text evidence="1">The sequence shown here is derived from an EMBL/GenBank/DDBJ whole genome shotgun (WGS) entry which is preliminary data.</text>
</comment>
<dbReference type="EMBL" id="JAHCMY010000001">
    <property type="protein sequence ID" value="MBS9522581.1"/>
    <property type="molecule type" value="Genomic_DNA"/>
</dbReference>
<name>A0AAP2CG66_9BACT</name>
<evidence type="ECO:0000313" key="1">
    <source>
        <dbReference type="EMBL" id="MBS9522581.1"/>
    </source>
</evidence>
<keyword evidence="2" id="KW-1185">Reference proteome</keyword>
<dbReference type="PANTHER" id="PTHR36439">
    <property type="entry name" value="BLL4334 PROTEIN"/>
    <property type="match status" value="1"/>
</dbReference>
<protein>
    <submittedName>
        <fullName evidence="1">DUF1697 domain-containing protein</fullName>
    </submittedName>
</protein>
<proteinExistence type="predicted"/>
<dbReference type="PANTHER" id="PTHR36439:SF1">
    <property type="entry name" value="DUF1697 DOMAIN-CONTAINING PROTEIN"/>
    <property type="match status" value="1"/>
</dbReference>
<dbReference type="Proteomes" id="UP001319104">
    <property type="component" value="Unassembled WGS sequence"/>
</dbReference>